<comment type="caution">
    <text evidence="2">The sequence shown here is derived from an EMBL/GenBank/DDBJ whole genome shotgun (WGS) entry which is preliminary data.</text>
</comment>
<organism evidence="2 3">
    <name type="scientific">Papaver atlanticum</name>
    <dbReference type="NCBI Taxonomy" id="357466"/>
    <lineage>
        <taxon>Eukaryota</taxon>
        <taxon>Viridiplantae</taxon>
        <taxon>Streptophyta</taxon>
        <taxon>Embryophyta</taxon>
        <taxon>Tracheophyta</taxon>
        <taxon>Spermatophyta</taxon>
        <taxon>Magnoliopsida</taxon>
        <taxon>Ranunculales</taxon>
        <taxon>Papaveraceae</taxon>
        <taxon>Papaveroideae</taxon>
        <taxon>Papaver</taxon>
    </lineage>
</organism>
<feature type="compositionally biased region" description="Polar residues" evidence="1">
    <location>
        <begin position="452"/>
        <end position="461"/>
    </location>
</feature>
<feature type="region of interest" description="Disordered" evidence="1">
    <location>
        <begin position="448"/>
        <end position="468"/>
    </location>
</feature>
<keyword evidence="3" id="KW-1185">Reference proteome</keyword>
<evidence type="ECO:0000313" key="3">
    <source>
        <dbReference type="Proteomes" id="UP001202328"/>
    </source>
</evidence>
<dbReference type="EMBL" id="JAJJMB010008256">
    <property type="protein sequence ID" value="KAI3924918.1"/>
    <property type="molecule type" value="Genomic_DNA"/>
</dbReference>
<protein>
    <recommendedName>
        <fullName evidence="4">DUF4283 domain-containing protein</fullName>
    </recommendedName>
</protein>
<sequence length="468" mass="52559">MSLSPDISSKSVDEITEAMQASQIIQDPLRPVVFLSRESLKLKPTQDENWCAVGKLHSNVYVNHQEAQSYARKYWKLKKEVIISPFQKKKNHFHFRFHHATDILSVNYPKPWFIHESMLSIIQIPFEGVHKIKEEEFDRVLISITMKRVPNDYITYSALEEILASKIALSTSKLVIPAFNFQSPKINAIPQFDATSSKKTTHNLVVSPNAFAILGSAALEQEPPTDARVRVIDLPKMLPPMKSDPSSQAEKYGNITTHYVPSSPLHRVTANNKIIKLQAHNFESFSYNPFQARKINTNVTEAVLGPDPVYSPGFGSHPQYPQTISPNSTPSSSKSRKWVRGKTQNFASAPLFNHGINSLNLDDERKRKSAVSLYSRQGKTRKATNQIQNPNSWSPTPILNQESSDLIFQTGSYKKAFPLDNSRKFIKSQKATEVSKVVEAVRGQSAKVANGVGSSSENQLEINDDQLT</sequence>
<accession>A0AAD4SXD3</accession>
<gene>
    <name evidence="2" type="ORF">MKW98_031169</name>
</gene>
<evidence type="ECO:0000256" key="1">
    <source>
        <dbReference type="SAM" id="MobiDB-lite"/>
    </source>
</evidence>
<name>A0AAD4SXD3_9MAGN</name>
<evidence type="ECO:0008006" key="4">
    <source>
        <dbReference type="Google" id="ProtNLM"/>
    </source>
</evidence>
<dbReference type="AlphaFoldDB" id="A0AAD4SXD3"/>
<feature type="region of interest" description="Disordered" evidence="1">
    <location>
        <begin position="374"/>
        <end position="395"/>
    </location>
</feature>
<proteinExistence type="predicted"/>
<dbReference type="Proteomes" id="UP001202328">
    <property type="component" value="Unassembled WGS sequence"/>
</dbReference>
<feature type="region of interest" description="Disordered" evidence="1">
    <location>
        <begin position="310"/>
        <end position="340"/>
    </location>
</feature>
<evidence type="ECO:0000313" key="2">
    <source>
        <dbReference type="EMBL" id="KAI3924918.1"/>
    </source>
</evidence>
<reference evidence="2" key="1">
    <citation type="submission" date="2022-04" db="EMBL/GenBank/DDBJ databases">
        <title>A functionally conserved STORR gene fusion in Papaver species that diverged 16.8 million years ago.</title>
        <authorList>
            <person name="Catania T."/>
        </authorList>
    </citation>
    <scope>NUCLEOTIDE SEQUENCE</scope>
    <source>
        <strain evidence="2">S-188037</strain>
    </source>
</reference>